<evidence type="ECO:0000259" key="2">
    <source>
        <dbReference type="Pfam" id="PF00534"/>
    </source>
</evidence>
<evidence type="ECO:0000313" key="4">
    <source>
        <dbReference type="Proteomes" id="UP000664545"/>
    </source>
</evidence>
<dbReference type="Gene3D" id="3.40.50.2000">
    <property type="entry name" value="Glycogen Phosphorylase B"/>
    <property type="match status" value="2"/>
</dbReference>
<evidence type="ECO:0000256" key="1">
    <source>
        <dbReference type="ARBA" id="ARBA00022679"/>
    </source>
</evidence>
<dbReference type="PANTHER" id="PTHR46401:SF2">
    <property type="entry name" value="GLYCOSYLTRANSFERASE WBBK-RELATED"/>
    <property type="match status" value="1"/>
</dbReference>
<evidence type="ECO:0000313" key="3">
    <source>
        <dbReference type="EMBL" id="MBN7774052.1"/>
    </source>
</evidence>
<dbReference type="Pfam" id="PF00534">
    <property type="entry name" value="Glycos_transf_1"/>
    <property type="match status" value="1"/>
</dbReference>
<organism evidence="3 4">
    <name type="scientific">Clostridium aminobutyricum</name>
    <dbReference type="NCBI Taxonomy" id="33953"/>
    <lineage>
        <taxon>Bacteria</taxon>
        <taxon>Bacillati</taxon>
        <taxon>Bacillota</taxon>
        <taxon>Clostridia</taxon>
        <taxon>Eubacteriales</taxon>
        <taxon>Clostridiaceae</taxon>
        <taxon>Clostridium</taxon>
    </lineage>
</organism>
<comment type="caution">
    <text evidence="3">The sequence shown here is derived from an EMBL/GenBank/DDBJ whole genome shotgun (WGS) entry which is preliminary data.</text>
</comment>
<protein>
    <submittedName>
        <fullName evidence="3">Glycosyltransferase family 4 protein</fullName>
    </submittedName>
</protein>
<sequence length="376" mass="42817">MKIVINATQFKQNSSGIGVLSYYLFGNLILQTELEVLVLLSKDSPDFPFDNGKTKIIRLPYDKRQNIKRNVFQSFIMGEKYCKDSIFITTDAKIPLILPKSCKVLPVITDLAVFRMGKVYKTTRELYWKLQYLFLKKKAERYVAISEFTKEEMVSILSIPADIIDVVYCACDEGMKKEADVDILCDAREKYHLPDRYVLFVGNFNPRKNLERSILAFNQMKAQAKEDNIAEIEQLKFLIVGEYGWKFNKEEALGVVKYTKDIVFTDYIDSADMPAIYSMADLFLFPTLYEGFGIPIVEAQKCGTPVITSNVSAMPEVAGEGAILVDPHNIDEMADVMRKLLYTKSGADLIGKGFENAGRFNWKYSGMKLNQSIKNL</sequence>
<dbReference type="InterPro" id="IPR001296">
    <property type="entry name" value="Glyco_trans_1"/>
</dbReference>
<keyword evidence="1" id="KW-0808">Transferase</keyword>
<dbReference type="PANTHER" id="PTHR46401">
    <property type="entry name" value="GLYCOSYLTRANSFERASE WBBK-RELATED"/>
    <property type="match status" value="1"/>
</dbReference>
<dbReference type="EMBL" id="JAFJZZ010000006">
    <property type="protein sequence ID" value="MBN7774052.1"/>
    <property type="molecule type" value="Genomic_DNA"/>
</dbReference>
<reference evidence="3" key="1">
    <citation type="submission" date="2021-02" db="EMBL/GenBank/DDBJ databases">
        <title>Abyssanaerobacter marinus gen.nov., sp., nov, anaerobic bacterium isolated from the Onnuri vent field of Indian Ocean and suggestion of Mogibacteriaceae fam. nov., and proposal of reclassification of ambiguous this family's genus member.</title>
        <authorList>
            <person name="Kim Y.J."/>
            <person name="Yang J.-A."/>
        </authorList>
    </citation>
    <scope>NUCLEOTIDE SEQUENCE</scope>
    <source>
        <strain evidence="3">DSM 2634</strain>
    </source>
</reference>
<gene>
    <name evidence="3" type="ORF">JYB65_11820</name>
</gene>
<dbReference type="GO" id="GO:0016757">
    <property type="term" value="F:glycosyltransferase activity"/>
    <property type="evidence" value="ECO:0007669"/>
    <property type="project" value="InterPro"/>
</dbReference>
<dbReference type="CDD" id="cd03809">
    <property type="entry name" value="GT4_MtfB-like"/>
    <property type="match status" value="1"/>
</dbReference>
<proteinExistence type="predicted"/>
<dbReference type="AlphaFoldDB" id="A0A939DAI8"/>
<name>A0A939DAI8_CLOAM</name>
<keyword evidence="4" id="KW-1185">Reference proteome</keyword>
<dbReference type="SUPFAM" id="SSF53756">
    <property type="entry name" value="UDP-Glycosyltransferase/glycogen phosphorylase"/>
    <property type="match status" value="1"/>
</dbReference>
<dbReference type="Proteomes" id="UP000664545">
    <property type="component" value="Unassembled WGS sequence"/>
</dbReference>
<feature type="domain" description="Glycosyl transferase family 1" evidence="2">
    <location>
        <begin position="194"/>
        <end position="341"/>
    </location>
</feature>
<dbReference type="RefSeq" id="WP_206582896.1">
    <property type="nucleotide sequence ID" value="NZ_JAFJZZ010000006.1"/>
</dbReference>
<accession>A0A939DAI8</accession>